<dbReference type="AlphaFoldDB" id="A0A3B0SWE4"/>
<evidence type="ECO:0000313" key="2">
    <source>
        <dbReference type="EMBL" id="VAW00784.1"/>
    </source>
</evidence>
<proteinExistence type="predicted"/>
<name>A0A3B0SWE4_9ZZZZ</name>
<dbReference type="PANTHER" id="PTHR35004">
    <property type="entry name" value="TRANSPOSASE RV3428C-RELATED"/>
    <property type="match status" value="1"/>
</dbReference>
<dbReference type="PANTHER" id="PTHR35004:SF7">
    <property type="entry name" value="INTEGRASE PROTEIN"/>
    <property type="match status" value="1"/>
</dbReference>
<gene>
    <name evidence="2" type="ORF">MNBD_ALPHA08-1646</name>
</gene>
<dbReference type="InterPro" id="IPR001387">
    <property type="entry name" value="Cro/C1-type_HTH"/>
</dbReference>
<organism evidence="2">
    <name type="scientific">hydrothermal vent metagenome</name>
    <dbReference type="NCBI Taxonomy" id="652676"/>
    <lineage>
        <taxon>unclassified sequences</taxon>
        <taxon>metagenomes</taxon>
        <taxon>ecological metagenomes</taxon>
    </lineage>
</organism>
<dbReference type="GO" id="GO:0015074">
    <property type="term" value="P:DNA integration"/>
    <property type="evidence" value="ECO:0007669"/>
    <property type="project" value="InterPro"/>
</dbReference>
<dbReference type="InterPro" id="IPR001584">
    <property type="entry name" value="Integrase_cat-core"/>
</dbReference>
<dbReference type="Pfam" id="PF22483">
    <property type="entry name" value="Mu-transpos_C_2"/>
    <property type="match status" value="1"/>
</dbReference>
<feature type="domain" description="Integrase catalytic" evidence="1">
    <location>
        <begin position="121"/>
        <end position="299"/>
    </location>
</feature>
<evidence type="ECO:0000259" key="1">
    <source>
        <dbReference type="PROSITE" id="PS50994"/>
    </source>
</evidence>
<reference evidence="2" key="1">
    <citation type="submission" date="2018-06" db="EMBL/GenBank/DDBJ databases">
        <authorList>
            <person name="Zhirakovskaya E."/>
        </authorList>
    </citation>
    <scope>NUCLEOTIDE SEQUENCE</scope>
</reference>
<sequence>MYGVDLYRRIRLVCHHDGLSQREAARRFGVNRRTVSKALLHSVPPGYRRKQAARRPKLGPFTGIIDQILADDQTRPKKQRHTAKRVFERLQVEHGFDGGYTIVKDYIQEVRQRTREVFVPLYHAPGHAQADFGEALAVIDGVECKIHFLVIDLPHSDTVFVKAYPRENSEAFCDGHVAAFDFFGGVPVSILYDNTKIAVARILGDGKRQRTQVFNALQSHYLFKDRFGRPAKGNDKGKVEGMVGYARRNFMVPIPRFASFAALNEYLAAQCRKRRNAVLRGHKHSIGERFASDAKALASLPHYPYQACDTQATRVNSLSMVRYRGNDYSVPVAYAYHDVVVRGFVDEVVICNGLDEIARHPRSYEQEDAVFDPMHYLALLEKKVGAFDQAAPLQNWNLPEAFARLHRLLQIRMGKKGKREFIQVLRLMESFELDVVHGAIKDALHLGAIGYDAVKHLVLCRIEQRPPKLDLDIYPYLPRATVQTTNPGAYMGLLAGARS</sequence>
<dbReference type="EMBL" id="UOEC01000179">
    <property type="protein sequence ID" value="VAW00784.1"/>
    <property type="molecule type" value="Genomic_DNA"/>
</dbReference>
<dbReference type="InterPro" id="IPR054353">
    <property type="entry name" value="IstA-like_C"/>
</dbReference>
<accession>A0A3B0SWE4</accession>
<protein>
    <submittedName>
        <fullName evidence="2">Mobile element protein</fullName>
    </submittedName>
</protein>
<dbReference type="PROSITE" id="PS50994">
    <property type="entry name" value="INTEGRASE"/>
    <property type="match status" value="1"/>
</dbReference>
<dbReference type="CDD" id="cd00093">
    <property type="entry name" value="HTH_XRE"/>
    <property type="match status" value="1"/>
</dbReference>
<dbReference type="NCBIfam" id="NF033546">
    <property type="entry name" value="transpos_IS21"/>
    <property type="match status" value="1"/>
</dbReference>